<evidence type="ECO:0000313" key="2">
    <source>
        <dbReference type="EMBL" id="MBL1110153.1"/>
    </source>
</evidence>
<name>A0ABS1PCS0_9ACTN</name>
<reference evidence="2 3" key="1">
    <citation type="submission" date="2021-01" db="EMBL/GenBank/DDBJ databases">
        <title>WGS of actinomycetes isolated from Thailand.</title>
        <authorList>
            <person name="Thawai C."/>
        </authorList>
    </citation>
    <scope>NUCLEOTIDE SEQUENCE [LARGE SCALE GENOMIC DNA]</scope>
    <source>
        <strain evidence="2 3">CH5-8</strain>
    </source>
</reference>
<feature type="domain" description="DUF4253" evidence="1">
    <location>
        <begin position="136"/>
        <end position="239"/>
    </location>
</feature>
<dbReference type="Pfam" id="PF14062">
    <property type="entry name" value="DUF4253"/>
    <property type="match status" value="1"/>
</dbReference>
<organism evidence="2 3">
    <name type="scientific">Streptomyces musisoli</name>
    <dbReference type="NCBI Taxonomy" id="2802280"/>
    <lineage>
        <taxon>Bacteria</taxon>
        <taxon>Bacillati</taxon>
        <taxon>Actinomycetota</taxon>
        <taxon>Actinomycetes</taxon>
        <taxon>Kitasatosporales</taxon>
        <taxon>Streptomycetaceae</taxon>
        <taxon>Streptomyces</taxon>
    </lineage>
</organism>
<comment type="caution">
    <text evidence="2">The sequence shown here is derived from an EMBL/GenBank/DDBJ whole genome shotgun (WGS) entry which is preliminary data.</text>
</comment>
<sequence>MWLSEEPVSDPVGSWTHCQSARKESGLWPLLVSTLYGPGRPTALAAVDALNLHDALKRNWRSYRTSQLRQLATPQEPEDLPKGVEPWDEDPGAPFDRWPGLAAGIPSLAGADPDAAARTTVARLMAGPYPLPKPHLALVPATRSADIPAVMGWQAEAPLPLLCALLRSWEDRYGAQAVAFDGATIHISVARPPRNTDHATHLALEHVLTGADNINDGTAPYPDYAASLLNSPLWSFWWD</sequence>
<protein>
    <submittedName>
        <fullName evidence="2">DUF4253 domain-containing protein</fullName>
    </submittedName>
</protein>
<dbReference type="Proteomes" id="UP000621386">
    <property type="component" value="Unassembled WGS sequence"/>
</dbReference>
<evidence type="ECO:0000259" key="1">
    <source>
        <dbReference type="Pfam" id="PF14062"/>
    </source>
</evidence>
<keyword evidence="3" id="KW-1185">Reference proteome</keyword>
<dbReference type="EMBL" id="JAERRH010000030">
    <property type="protein sequence ID" value="MBL1110153.1"/>
    <property type="molecule type" value="Genomic_DNA"/>
</dbReference>
<dbReference type="InterPro" id="IPR025349">
    <property type="entry name" value="DUF4253"/>
</dbReference>
<accession>A0ABS1PCS0</accession>
<gene>
    <name evidence="2" type="ORF">JK361_37295</name>
</gene>
<evidence type="ECO:0000313" key="3">
    <source>
        <dbReference type="Proteomes" id="UP000621386"/>
    </source>
</evidence>
<proteinExistence type="predicted"/>